<comment type="caution">
    <text evidence="1">The sequence shown here is derived from an EMBL/GenBank/DDBJ whole genome shotgun (WGS) entry which is preliminary data.</text>
</comment>
<keyword evidence="2" id="KW-1185">Reference proteome</keyword>
<evidence type="ECO:0000313" key="2">
    <source>
        <dbReference type="Proteomes" id="UP000054870"/>
    </source>
</evidence>
<proteinExistence type="predicted"/>
<protein>
    <submittedName>
        <fullName evidence="1">CRISPR associated protein</fullName>
    </submittedName>
</protein>
<dbReference type="InterPro" id="IPR010179">
    <property type="entry name" value="CRISPR-assoc_prot_Cse3"/>
</dbReference>
<dbReference type="AlphaFoldDB" id="A0A158C5J6"/>
<reference evidence="1" key="1">
    <citation type="submission" date="2016-01" db="EMBL/GenBank/DDBJ databases">
        <authorList>
            <person name="Peeters C."/>
        </authorList>
    </citation>
    <scope>NUCLEOTIDE SEQUENCE [LARGE SCALE GENOMIC DNA]</scope>
    <source>
        <strain evidence="1">LMG 29318</strain>
    </source>
</reference>
<dbReference type="SUPFAM" id="SSF117987">
    <property type="entry name" value="CRISPR-associated protein"/>
    <property type="match status" value="1"/>
</dbReference>
<dbReference type="Proteomes" id="UP000054870">
    <property type="component" value="Unassembled WGS sequence"/>
</dbReference>
<accession>A0A158C5J6</accession>
<dbReference type="OrthoDB" id="9795689at2"/>
<dbReference type="RefSeq" id="WP_061126314.1">
    <property type="nucleotide sequence ID" value="NZ_FCOF02000023.1"/>
</dbReference>
<dbReference type="Gene3D" id="3.30.70.1210">
    <property type="entry name" value="Crispr-associated protein, domain 2"/>
    <property type="match status" value="1"/>
</dbReference>
<gene>
    <name evidence="1" type="ORF">AWB75_04549</name>
</gene>
<name>A0A158C5J6_9BURK</name>
<dbReference type="EMBL" id="FCOF02000023">
    <property type="protein sequence ID" value="SAK77550.1"/>
    <property type="molecule type" value="Genomic_DNA"/>
</dbReference>
<sequence length="248" mass="27042">MTTLNLIHCQPDLRKLVPWAARQGWLPPGGDVGYALHAALGSAFGERAPKPFYYRDEHSGLLGYCPSSADELREAASLASPDIAALLGLDAVRGSSGLSIREFPTQWTEGRVLGFEVRVCPVIRDKEGHQHDVYGAARDRAEVKESVQREPVYKQWLARQFIATGAAEIIESRMTRFQVTTSVRRTKAASGSDGKRAARRVGGPDAVFCGHLRIEDTEAFAGLLARGVGRHRAFGFGMLRLKPASISA</sequence>
<dbReference type="Pfam" id="PF08798">
    <property type="entry name" value="CRISPR_assoc"/>
    <property type="match status" value="1"/>
</dbReference>
<dbReference type="SMART" id="SM01101">
    <property type="entry name" value="CRISPR_assoc"/>
    <property type="match status" value="1"/>
</dbReference>
<organism evidence="1 2">
    <name type="scientific">Caballeronia catudaia</name>
    <dbReference type="NCBI Taxonomy" id="1777136"/>
    <lineage>
        <taxon>Bacteria</taxon>
        <taxon>Pseudomonadati</taxon>
        <taxon>Pseudomonadota</taxon>
        <taxon>Betaproteobacteria</taxon>
        <taxon>Burkholderiales</taxon>
        <taxon>Burkholderiaceae</taxon>
        <taxon>Caballeronia</taxon>
    </lineage>
</organism>
<dbReference type="NCBIfam" id="TIGR01907">
    <property type="entry name" value="casE_Cse3"/>
    <property type="match status" value="1"/>
</dbReference>
<evidence type="ECO:0000313" key="1">
    <source>
        <dbReference type="EMBL" id="SAK77550.1"/>
    </source>
</evidence>